<dbReference type="InterPro" id="IPR011990">
    <property type="entry name" value="TPR-like_helical_dom_sf"/>
</dbReference>
<feature type="region of interest" description="Disordered" evidence="1">
    <location>
        <begin position="200"/>
        <end position="280"/>
    </location>
</feature>
<sequence>MRGGNHGTYGRMVFDWPDKVQYQVERFDDTLYLSFARRADFQFFSVFPALSDYVGQPAPGPHGYRLTIPMKGDFEVEDWTYGTKVVIDLKQIDRPQTPESPPRVRVEAEETPEQARLSFHWPFPVGYDLEQDTKDGTASLRFRRPARFDFSGYSAVQPSQVLTLAPIVSAESSGIDLQVPTGADVRASEDGTRIDLVIAAPARPRSQPAADAAGTGPDRPAPEDAARGPNVVPEEVETADLPEEAKPRQVTSNPITGEAPAEEATVDRDAGAGSKTRPLELLPDAKPQDIKPTLAAVRVAEDALSGARRFTPEKVAQGIVPAPGEVPPPVRQAEVEMPWAGRAAAAFARAGAQWLAVDGRAPAGFPAALKAAVPDLATVERQDVNGATLLRLTGGPNFRARPQLDGGVWRAVLSRQPALPRQPIEVRLEDGRVVLPVEASTEVIELSDPATGQPLLLVPVAAPGHGIAVERDFPEFTLLATHTGIAVLPKADYVTVKRRQGEVIIQGDGRKLMISPDSGGAVQQARLPSATGESLFDLEAWRRDGLPFVEAKQQLRQELAAAAPAKKPLARLQLARFHFAHGMAVEALGYLDLYERNTPRRAEDPQVLLMRGASQLLAGDWNTAAATLNDPALDGVAGALPWQAAYAALTGAHEAAAAAFHQAEPMLDGYPPSVRKQLRLWAAHARIEVGDLAGAEVDLDTVRALDPTRGEQAQIAFLEGRRQLVAGEPDAAEAHWRKAAESSHSPSRTRARFVMTERKLAAGQIDAAAAIAELERLRYAWRGDEFEAVLLHRLADLYVDQARYGRALSALKQVASHLPDSPLAERATARMRRLFTRLFLDGEADRMPALKALALYESFRELTPAGERGDEMIGRLADRLVAVDLLGRAASLLDAQVRRRLSGLEKADVGTRLAAIHLLNRAPEAALEALKISKVAEIPAALGASRRLLRARALAGAGQPDAALGLLAGLDSTPALELAADIHSEQGDWRKAVTVLERLLPEPDGDGRLDPTGAGRVMRAAVAMTLSGQSDRLRALSAAYGPAMAASDHAETFDLLAPSTGGGPVTVAKQLAEVQTAQSFMDSFRKRLEDESTRPAGPSATQ</sequence>
<dbReference type="EMBL" id="NRRL01000073">
    <property type="protein sequence ID" value="MBK1670059.1"/>
    <property type="molecule type" value="Genomic_DNA"/>
</dbReference>
<dbReference type="Pfam" id="PF13176">
    <property type="entry name" value="TPR_7"/>
    <property type="match status" value="1"/>
</dbReference>
<reference evidence="2 3" key="1">
    <citation type="journal article" date="2020" name="Microorganisms">
        <title>Osmotic Adaptation and Compatible Solute Biosynthesis of Phototrophic Bacteria as Revealed from Genome Analyses.</title>
        <authorList>
            <person name="Imhoff J.F."/>
            <person name="Rahn T."/>
            <person name="Kunzel S."/>
            <person name="Keller A."/>
            <person name="Neulinger S.C."/>
        </authorList>
    </citation>
    <scope>NUCLEOTIDE SEQUENCE [LARGE SCALE GENOMIC DNA]</scope>
    <source>
        <strain evidence="2 3">DSM 9895</strain>
    </source>
</reference>
<evidence type="ECO:0008006" key="4">
    <source>
        <dbReference type="Google" id="ProtNLM"/>
    </source>
</evidence>
<accession>A0ABS1DHY0</accession>
<feature type="compositionally biased region" description="Low complexity" evidence="1">
    <location>
        <begin position="200"/>
        <end position="213"/>
    </location>
</feature>
<name>A0ABS1DHY0_9PROT</name>
<dbReference type="SUPFAM" id="SSF48452">
    <property type="entry name" value="TPR-like"/>
    <property type="match status" value="1"/>
</dbReference>
<proteinExistence type="predicted"/>
<evidence type="ECO:0000313" key="2">
    <source>
        <dbReference type="EMBL" id="MBK1670059.1"/>
    </source>
</evidence>
<organism evidence="2 3">
    <name type="scientific">Rhodovibrio sodomensis</name>
    <dbReference type="NCBI Taxonomy" id="1088"/>
    <lineage>
        <taxon>Bacteria</taxon>
        <taxon>Pseudomonadati</taxon>
        <taxon>Pseudomonadota</taxon>
        <taxon>Alphaproteobacteria</taxon>
        <taxon>Rhodospirillales</taxon>
        <taxon>Rhodovibrionaceae</taxon>
        <taxon>Rhodovibrio</taxon>
    </lineage>
</organism>
<evidence type="ECO:0000313" key="3">
    <source>
        <dbReference type="Proteomes" id="UP001296873"/>
    </source>
</evidence>
<evidence type="ECO:0000256" key="1">
    <source>
        <dbReference type="SAM" id="MobiDB-lite"/>
    </source>
</evidence>
<gene>
    <name evidence="2" type="ORF">CKO28_18655</name>
</gene>
<dbReference type="Proteomes" id="UP001296873">
    <property type="component" value="Unassembled WGS sequence"/>
</dbReference>
<dbReference type="Gene3D" id="1.25.40.10">
    <property type="entry name" value="Tetratricopeptide repeat domain"/>
    <property type="match status" value="1"/>
</dbReference>
<dbReference type="InterPro" id="IPR019734">
    <property type="entry name" value="TPR_rpt"/>
</dbReference>
<keyword evidence="3" id="KW-1185">Reference proteome</keyword>
<comment type="caution">
    <text evidence="2">The sequence shown here is derived from an EMBL/GenBank/DDBJ whole genome shotgun (WGS) entry which is preliminary data.</text>
</comment>
<protein>
    <recommendedName>
        <fullName evidence="4">Tetratricopeptide repeat protein</fullName>
    </recommendedName>
</protein>